<comment type="caution">
    <text evidence="1">The sequence shown here is derived from an EMBL/GenBank/DDBJ whole genome shotgun (WGS) entry which is preliminary data.</text>
</comment>
<evidence type="ECO:0000313" key="2">
    <source>
        <dbReference type="Proteomes" id="UP000182235"/>
    </source>
</evidence>
<dbReference type="VEuPathDB" id="FungiDB:AJ78_06411"/>
<accession>A0A1J9PAV4</accession>
<sequence>MAPALVGLNPVTVSSYLVVGIYQHNIVQDSQRIPHTEACKKHCFLPVTWAAAKSPDPTFNFPAATLA</sequence>
<organism evidence="1 2">
    <name type="scientific">Emergomyces pasteurianus Ep9510</name>
    <dbReference type="NCBI Taxonomy" id="1447872"/>
    <lineage>
        <taxon>Eukaryota</taxon>
        <taxon>Fungi</taxon>
        <taxon>Dikarya</taxon>
        <taxon>Ascomycota</taxon>
        <taxon>Pezizomycotina</taxon>
        <taxon>Eurotiomycetes</taxon>
        <taxon>Eurotiomycetidae</taxon>
        <taxon>Onygenales</taxon>
        <taxon>Ajellomycetaceae</taxon>
        <taxon>Emergomyces</taxon>
    </lineage>
</organism>
<proteinExistence type="predicted"/>
<dbReference type="Proteomes" id="UP000182235">
    <property type="component" value="Unassembled WGS sequence"/>
</dbReference>
<keyword evidence="2" id="KW-1185">Reference proteome</keyword>
<evidence type="ECO:0000313" key="1">
    <source>
        <dbReference type="EMBL" id="OJD13090.1"/>
    </source>
</evidence>
<reference evidence="1 2" key="1">
    <citation type="submission" date="2015-07" db="EMBL/GenBank/DDBJ databases">
        <title>Emmonsia species relationships and genome sequence.</title>
        <authorList>
            <consortium name="The Broad Institute Genomics Platform"/>
            <person name="Cuomo C.A."/>
            <person name="Munoz J.F."/>
            <person name="Imamovic A."/>
            <person name="Priest M.E."/>
            <person name="Young S."/>
            <person name="Clay O.K."/>
            <person name="McEwen J.G."/>
        </authorList>
    </citation>
    <scope>NUCLEOTIDE SEQUENCE [LARGE SCALE GENOMIC DNA]</scope>
    <source>
        <strain evidence="1 2">UAMH 9510</strain>
    </source>
</reference>
<dbReference type="EMBL" id="LGRN01000334">
    <property type="protein sequence ID" value="OJD13090.1"/>
    <property type="molecule type" value="Genomic_DNA"/>
</dbReference>
<dbReference type="AlphaFoldDB" id="A0A1J9PAV4"/>
<name>A0A1J9PAV4_9EURO</name>
<protein>
    <submittedName>
        <fullName evidence="1">Uncharacterized protein</fullName>
    </submittedName>
</protein>
<gene>
    <name evidence="1" type="ORF">AJ78_06411</name>
</gene>